<dbReference type="GO" id="GO:0003700">
    <property type="term" value="F:DNA-binding transcription factor activity"/>
    <property type="evidence" value="ECO:0007669"/>
    <property type="project" value="InterPro"/>
</dbReference>
<sequence length="281" mass="30104">MSGIGRSVETAAQDTRLGDRNGKLKKTERRKQILLELKLRPHVRISDLAQRFNASAETLRRDLDALAKDGLIDRAHGGASVPVQGHYPSLEERTAGRVAERASIATLAAAEVCEGETIMIDSGSTTIELAKALAYRGVSCTVITNSLPVAMTLGHGAINVLLCPGEYQASESAVIGTETLEFLRNYNVDRCMMGASGLCKDGVSETVHGFAAVKREMLRRASTCQLLVGSEKFGQKGLARVVGIEGLNTVFADARPEQDLLDALIAARVDIRVADSAQQSQ</sequence>
<feature type="domain" description="HTH deoR-type" evidence="5">
    <location>
        <begin position="26"/>
        <end position="81"/>
    </location>
</feature>
<protein>
    <submittedName>
        <fullName evidence="6">DeoR/GlpR family DNA-binding transcription regulator</fullName>
    </submittedName>
</protein>
<name>A0A9X1FXD3_9RHOB</name>
<dbReference type="InterPro" id="IPR050313">
    <property type="entry name" value="Carb_Metab_HTH_regulators"/>
</dbReference>
<organism evidence="6 7">
    <name type="scientific">Roseobacter insulae</name>
    <dbReference type="NCBI Taxonomy" id="2859783"/>
    <lineage>
        <taxon>Bacteria</taxon>
        <taxon>Pseudomonadati</taxon>
        <taxon>Pseudomonadota</taxon>
        <taxon>Alphaproteobacteria</taxon>
        <taxon>Rhodobacterales</taxon>
        <taxon>Roseobacteraceae</taxon>
        <taxon>Roseobacter</taxon>
    </lineage>
</organism>
<evidence type="ECO:0000313" key="6">
    <source>
        <dbReference type="EMBL" id="MBW4709007.1"/>
    </source>
</evidence>
<dbReference type="GO" id="GO:0003677">
    <property type="term" value="F:DNA binding"/>
    <property type="evidence" value="ECO:0007669"/>
    <property type="project" value="UniProtKB-KW"/>
</dbReference>
<dbReference type="EMBL" id="JAHXDN010000004">
    <property type="protein sequence ID" value="MBW4709007.1"/>
    <property type="molecule type" value="Genomic_DNA"/>
</dbReference>
<dbReference type="Proteomes" id="UP001138661">
    <property type="component" value="Unassembled WGS sequence"/>
</dbReference>
<dbReference type="InterPro" id="IPR018356">
    <property type="entry name" value="Tscrpt_reg_HTH_DeoR_CS"/>
</dbReference>
<reference evidence="6" key="1">
    <citation type="submission" date="2021-07" db="EMBL/GenBank/DDBJ databases">
        <title>Roseobacter insulae sp. nov., isolated from a tidal flat.</title>
        <authorList>
            <person name="Park S."/>
            <person name="Yoon J.-H."/>
        </authorList>
    </citation>
    <scope>NUCLEOTIDE SEQUENCE</scope>
    <source>
        <strain evidence="6">YSTF-M11</strain>
    </source>
</reference>
<keyword evidence="1" id="KW-0805">Transcription regulation</keyword>
<evidence type="ECO:0000256" key="3">
    <source>
        <dbReference type="ARBA" id="ARBA00023163"/>
    </source>
</evidence>
<dbReference type="Pfam" id="PF00455">
    <property type="entry name" value="DeoRC"/>
    <property type="match status" value="1"/>
</dbReference>
<evidence type="ECO:0000256" key="2">
    <source>
        <dbReference type="ARBA" id="ARBA00023125"/>
    </source>
</evidence>
<dbReference type="InterPro" id="IPR001034">
    <property type="entry name" value="DeoR_HTH"/>
</dbReference>
<keyword evidence="3" id="KW-0804">Transcription</keyword>
<evidence type="ECO:0000256" key="4">
    <source>
        <dbReference type="SAM" id="MobiDB-lite"/>
    </source>
</evidence>
<accession>A0A9X1FXD3</accession>
<gene>
    <name evidence="6" type="ORF">KX928_14550</name>
</gene>
<dbReference type="PROSITE" id="PS51000">
    <property type="entry name" value="HTH_DEOR_2"/>
    <property type="match status" value="1"/>
</dbReference>
<dbReference type="SMART" id="SM01134">
    <property type="entry name" value="DeoRC"/>
    <property type="match status" value="1"/>
</dbReference>
<evidence type="ECO:0000313" key="7">
    <source>
        <dbReference type="Proteomes" id="UP001138661"/>
    </source>
</evidence>
<feature type="region of interest" description="Disordered" evidence="4">
    <location>
        <begin position="1"/>
        <end position="23"/>
    </location>
</feature>
<evidence type="ECO:0000259" key="5">
    <source>
        <dbReference type="PROSITE" id="PS51000"/>
    </source>
</evidence>
<proteinExistence type="predicted"/>
<dbReference type="PROSITE" id="PS00894">
    <property type="entry name" value="HTH_DEOR_1"/>
    <property type="match status" value="1"/>
</dbReference>
<keyword evidence="2 6" id="KW-0238">DNA-binding</keyword>
<keyword evidence="7" id="KW-1185">Reference proteome</keyword>
<dbReference type="AlphaFoldDB" id="A0A9X1FXD3"/>
<dbReference type="Pfam" id="PF08220">
    <property type="entry name" value="HTH_DeoR"/>
    <property type="match status" value="1"/>
</dbReference>
<comment type="caution">
    <text evidence="6">The sequence shown here is derived from an EMBL/GenBank/DDBJ whole genome shotgun (WGS) entry which is preliminary data.</text>
</comment>
<dbReference type="PANTHER" id="PTHR30363:SF44">
    <property type="entry name" value="AGA OPERON TRANSCRIPTIONAL REPRESSOR-RELATED"/>
    <property type="match status" value="1"/>
</dbReference>
<evidence type="ECO:0000256" key="1">
    <source>
        <dbReference type="ARBA" id="ARBA00023015"/>
    </source>
</evidence>
<dbReference type="PANTHER" id="PTHR30363">
    <property type="entry name" value="HTH-TYPE TRANSCRIPTIONAL REGULATOR SRLR-RELATED"/>
    <property type="match status" value="1"/>
</dbReference>
<dbReference type="InterPro" id="IPR014036">
    <property type="entry name" value="DeoR-like_C"/>
</dbReference>
<dbReference type="SMART" id="SM00420">
    <property type="entry name" value="HTH_DEOR"/>
    <property type="match status" value="1"/>
</dbReference>